<dbReference type="InterPro" id="IPR001680">
    <property type="entry name" value="WD40_rpt"/>
</dbReference>
<feature type="repeat" description="WD" evidence="3">
    <location>
        <begin position="69"/>
        <end position="110"/>
    </location>
</feature>
<keyword evidence="1 3" id="KW-0853">WD repeat</keyword>
<evidence type="ECO:0000259" key="6">
    <source>
        <dbReference type="Pfam" id="PF23774"/>
    </source>
</evidence>
<gene>
    <name evidence="8" type="ORF">K7432_005010</name>
</gene>
<reference evidence="8 9" key="1">
    <citation type="submission" date="2023-04" db="EMBL/GenBank/DDBJ databases">
        <title>Genome of Basidiobolus ranarum AG-B5.</title>
        <authorList>
            <person name="Stajich J.E."/>
            <person name="Carter-House D."/>
            <person name="Gryganskyi A."/>
        </authorList>
    </citation>
    <scope>NUCLEOTIDE SEQUENCE [LARGE SCALE GENOMIC DNA]</scope>
    <source>
        <strain evidence="8 9">AG-B5</strain>
    </source>
</reference>
<dbReference type="InterPro" id="IPR056432">
    <property type="entry name" value="Beta-prop_GEMI5_1st"/>
</dbReference>
<feature type="domain" description="Gem-associated protein 5 second beta-propeller" evidence="7">
    <location>
        <begin position="361"/>
        <end position="679"/>
    </location>
</feature>
<dbReference type="PANTHER" id="PTHR46362:SF1">
    <property type="entry name" value="GEM-ASSOCIATED PROTEIN 5"/>
    <property type="match status" value="1"/>
</dbReference>
<feature type="repeat" description="WD" evidence="3">
    <location>
        <begin position="304"/>
        <end position="345"/>
    </location>
</feature>
<dbReference type="InterPro" id="IPR056424">
    <property type="entry name" value="Beta-prop_GEMI5_2nd"/>
</dbReference>
<comment type="caution">
    <text evidence="8">The sequence shown here is derived from an EMBL/GenBank/DDBJ whole genome shotgun (WGS) entry which is preliminary data.</text>
</comment>
<dbReference type="Proteomes" id="UP001479436">
    <property type="component" value="Unassembled WGS sequence"/>
</dbReference>
<feature type="repeat" description="WD" evidence="3">
    <location>
        <begin position="111"/>
        <end position="152"/>
    </location>
</feature>
<evidence type="ECO:0000256" key="1">
    <source>
        <dbReference type="ARBA" id="ARBA00022574"/>
    </source>
</evidence>
<dbReference type="InterPro" id="IPR056421">
    <property type="entry name" value="TPR_GEMI5"/>
</dbReference>
<dbReference type="Gene3D" id="2.130.10.10">
    <property type="entry name" value="YVTN repeat-like/Quinoprotein amine dehydrogenase"/>
    <property type="match status" value="2"/>
</dbReference>
<feature type="domain" description="Gem-associated protein 5 first beta-propeller" evidence="5">
    <location>
        <begin position="138"/>
        <end position="221"/>
    </location>
</feature>
<dbReference type="PROSITE" id="PS50294">
    <property type="entry name" value="WD_REPEATS_REGION"/>
    <property type="match status" value="1"/>
</dbReference>
<dbReference type="InterPro" id="IPR019775">
    <property type="entry name" value="WD40_repeat_CS"/>
</dbReference>
<dbReference type="SMART" id="SM00320">
    <property type="entry name" value="WD40"/>
    <property type="match status" value="13"/>
</dbReference>
<evidence type="ECO:0000256" key="4">
    <source>
        <dbReference type="SAM" id="MobiDB-lite"/>
    </source>
</evidence>
<evidence type="ECO:0000259" key="7">
    <source>
        <dbReference type="Pfam" id="PF23775"/>
    </source>
</evidence>
<protein>
    <recommendedName>
        <fullName evidence="10">Gem-associated protein 5</fullName>
    </recommendedName>
</protein>
<accession>A0ABR2WXF6</accession>
<dbReference type="Pfam" id="PF23774">
    <property type="entry name" value="TPR_GEMI5"/>
    <property type="match status" value="1"/>
</dbReference>
<feature type="repeat" description="WD" evidence="3">
    <location>
        <begin position="615"/>
        <end position="657"/>
    </location>
</feature>
<feature type="region of interest" description="Disordered" evidence="4">
    <location>
        <begin position="728"/>
        <end position="766"/>
    </location>
</feature>
<dbReference type="EMBL" id="JASJQH010000186">
    <property type="protein sequence ID" value="KAK9766135.1"/>
    <property type="molecule type" value="Genomic_DNA"/>
</dbReference>
<dbReference type="InterPro" id="IPR036322">
    <property type="entry name" value="WD40_repeat_dom_sf"/>
</dbReference>
<feature type="domain" description="Gem-associated protein 5 TPR" evidence="6">
    <location>
        <begin position="827"/>
        <end position="1021"/>
    </location>
</feature>
<dbReference type="PANTHER" id="PTHR46362">
    <property type="entry name" value="GEM-ASSOCIATED PROTEIN 5"/>
    <property type="match status" value="1"/>
</dbReference>
<dbReference type="SUPFAM" id="SSF50978">
    <property type="entry name" value="WD40 repeat-like"/>
    <property type="match status" value="2"/>
</dbReference>
<evidence type="ECO:0000256" key="3">
    <source>
        <dbReference type="PROSITE-ProRule" id="PRU00221"/>
    </source>
</evidence>
<dbReference type="PROSITE" id="PS00678">
    <property type="entry name" value="WD_REPEATS_1"/>
    <property type="match status" value="2"/>
</dbReference>
<evidence type="ECO:0000313" key="9">
    <source>
        <dbReference type="Proteomes" id="UP001479436"/>
    </source>
</evidence>
<dbReference type="InterPro" id="IPR052640">
    <property type="entry name" value="Gemin-5"/>
</dbReference>
<dbReference type="PROSITE" id="PS50082">
    <property type="entry name" value="WD_REPEATS_2"/>
    <property type="match status" value="5"/>
</dbReference>
<dbReference type="InterPro" id="IPR015943">
    <property type="entry name" value="WD40/YVTN_repeat-like_dom_sf"/>
</dbReference>
<evidence type="ECO:0000256" key="2">
    <source>
        <dbReference type="ARBA" id="ARBA00022737"/>
    </source>
</evidence>
<feature type="compositionally biased region" description="Low complexity" evidence="4">
    <location>
        <begin position="744"/>
        <end position="755"/>
    </location>
</feature>
<evidence type="ECO:0000259" key="5">
    <source>
        <dbReference type="Pfam" id="PF23770"/>
    </source>
</evidence>
<proteinExistence type="predicted"/>
<dbReference type="Pfam" id="PF00400">
    <property type="entry name" value="WD40"/>
    <property type="match status" value="2"/>
</dbReference>
<keyword evidence="2" id="KW-0677">Repeat</keyword>
<sequence length="1223" mass="138560">MGNLIARIYIHLDTMNFFQMSKYQAFPPSSNWYASQVSSYSSTTGLFLYGARGSIVLLNARTLEFQGLLIAHNIRVNAIVASKLDKFCLTAGGDKKVKCWDLVERTTISTHELHKNEVQSLAWSTNEEFYVSGDKSGYIVAWNPTTEKVQKANLQNSGIFCIEPSPTHNNVFAVGYQNGTMMILKITPEEEMSVLFRLKGHDDEIHSLSWQEAGWDTSEAEYRRLASGSRDKSVKVWDVPNERQMLSLKLPKAKGHLTEQQKSRIWTSVMWDPSSAHKLICSSYMGEIIICDTKDERWIKERFKEGHSRCVFSMVPVKDSQSMITTSMDRQIILWNTGNRKPRSSIQGLGGFVYSLDMSEQDPTKVAMGLGDNTIRIWNYTDKEKPYDSKLIWKGLKGKITRIKWHPLEEGILAYGTDAGNFGIIDVYTETIKSFKSYHKSTVYSMDWCKRSNFDPTDESNEWAILTCGGDGKVLISEAKRPDKASKNVNDFVEEKNPEWIQSIKEKKQNLAKRSEVAIDPTGEFLALGNTDGSVEVYRLPSFKLVYRFIGQRQTINRMKWKVHNVPSENPDSPELTKYWLASGSDDNSICIHDIVTTETIEEIPIPQTSAFQLLRGHRKGITDLSWSWSEPYKLASTSFDGSCLVWNVMTGEKLGQFQAECGRAMCTIWSILDPSQIFVGLDEQMVCLWRVSEHPYVKKKPDSTVKNKPKVEVSEVEQSNVVSSVDLLSPSDNLDEPSNKQPSIATTVTASSTSTRKKRSNEKKAKTNLFPRSSSAFMSETRKNMQQNCLDLAKKWAELKGEKAGPVSSESKGIEKKDDTNVVELLFGERRELLDLLDMEAQALRANPNTSDLQLPLLVWQGNLEGALTEVLNSDPPSMNHMPLVALSPMAGQDMWRSFLKAYASKLAKSGDYHTAVLFYVGCSCIYEAIEVYCEAELFREAYILAKLRLSSENPVITEVLCKWATQLEQKGLYEQACQCYLTANLNDDAINALARRNDLSALRSAAGLAEILGDSSTPERFFRYALESHRRGEFAEAVEIYQKCSFEKSSVYLMILGVEKWMLENNPQTNEAMNREDTASLVTNCSEPNNSKQKLQFVETILQLWRGYGVHMEELNGLIELLQREKENFDMLRHDHLGQTAYHLTLHTLSLVSSNITEALNRLTILEENLRLKADQAQIEWVNQIVFDRDMVGIENLRKYLEEQVVNPLPLLNPSDDSVST</sequence>
<dbReference type="Pfam" id="PF23770">
    <property type="entry name" value="Beta-prop_RIG_1st"/>
    <property type="match status" value="1"/>
</dbReference>
<name>A0ABR2WXF6_9FUNG</name>
<keyword evidence="9" id="KW-1185">Reference proteome</keyword>
<organism evidence="8 9">
    <name type="scientific">Basidiobolus ranarum</name>
    <dbReference type="NCBI Taxonomy" id="34480"/>
    <lineage>
        <taxon>Eukaryota</taxon>
        <taxon>Fungi</taxon>
        <taxon>Fungi incertae sedis</taxon>
        <taxon>Zoopagomycota</taxon>
        <taxon>Entomophthoromycotina</taxon>
        <taxon>Basidiobolomycetes</taxon>
        <taxon>Basidiobolales</taxon>
        <taxon>Basidiobolaceae</taxon>
        <taxon>Basidiobolus</taxon>
    </lineage>
</organism>
<dbReference type="Pfam" id="PF23775">
    <property type="entry name" value="Beta-prop_RIG_2nd"/>
    <property type="match status" value="1"/>
</dbReference>
<evidence type="ECO:0000313" key="8">
    <source>
        <dbReference type="EMBL" id="KAK9766135.1"/>
    </source>
</evidence>
<evidence type="ECO:0008006" key="10">
    <source>
        <dbReference type="Google" id="ProtNLM"/>
    </source>
</evidence>
<feature type="repeat" description="WD" evidence="3">
    <location>
        <begin position="198"/>
        <end position="247"/>
    </location>
</feature>